<sequence length="327" mass="35152">MRRRHVFSVAVATLGGLSLVLSGCSTPKDSAPAAETGGEGFPVTIEHAMGTATIDSKPKRIVTLDSSYKDATLLLGGEVLGYTVYDPKADVFPVYLGSVPEENKDAENLGQLGEPSLEKIIALEPDLIVSAKVRDEKNYKELTKIAPTVFSETTGPTWKENILLLGKAMGEEQRAKDEIAAFEARAKKVGSAVLAEHPDASYSMVRFAGEDTARLYSSNSFIGEIMAATGIPRPKGQPDTEAEIFTPLSLEQLEQADAQKIFVNETANELPAAASQAKEFESSPLWKSLTGAVVKVDEDVWISSVSIQGANATLDDIAKEWGVDDFR</sequence>
<accession>A0ABY8QYG0</accession>
<dbReference type="PROSITE" id="PS50983">
    <property type="entry name" value="FE_B12_PBP"/>
    <property type="match status" value="1"/>
</dbReference>
<evidence type="ECO:0000256" key="4">
    <source>
        <dbReference type="ARBA" id="ARBA00022729"/>
    </source>
</evidence>
<dbReference type="PANTHER" id="PTHR30532">
    <property type="entry name" value="IRON III DICITRATE-BINDING PERIPLASMIC PROTEIN"/>
    <property type="match status" value="1"/>
</dbReference>
<evidence type="ECO:0000256" key="2">
    <source>
        <dbReference type="ARBA" id="ARBA00008814"/>
    </source>
</evidence>
<dbReference type="PANTHER" id="PTHR30532:SF21">
    <property type="entry name" value="SIDEROPHORE-BINDING LIPOPROTEIN YFIY-RELATED"/>
    <property type="match status" value="1"/>
</dbReference>
<feature type="domain" description="Fe/B12 periplasmic-binding" evidence="6">
    <location>
        <begin position="60"/>
        <end position="325"/>
    </location>
</feature>
<evidence type="ECO:0000256" key="5">
    <source>
        <dbReference type="SAM" id="SignalP"/>
    </source>
</evidence>
<dbReference type="Gene3D" id="3.40.50.1980">
    <property type="entry name" value="Nitrogenase molybdenum iron protein domain"/>
    <property type="match status" value="2"/>
</dbReference>
<comment type="subcellular location">
    <subcellularLocation>
        <location evidence="1">Cell envelope</location>
    </subcellularLocation>
</comment>
<dbReference type="SUPFAM" id="SSF53807">
    <property type="entry name" value="Helical backbone' metal receptor"/>
    <property type="match status" value="1"/>
</dbReference>
<keyword evidence="3" id="KW-0813">Transport</keyword>
<dbReference type="Proteomes" id="UP001209083">
    <property type="component" value="Chromosome"/>
</dbReference>
<feature type="signal peptide" evidence="5">
    <location>
        <begin position="1"/>
        <end position="23"/>
    </location>
</feature>
<gene>
    <name evidence="7" type="ORF">LWF01_08775</name>
</gene>
<dbReference type="EMBL" id="CP090958">
    <property type="protein sequence ID" value="WGW13821.1"/>
    <property type="molecule type" value="Genomic_DNA"/>
</dbReference>
<evidence type="ECO:0000313" key="7">
    <source>
        <dbReference type="EMBL" id="WGW13821.1"/>
    </source>
</evidence>
<dbReference type="Pfam" id="PF01497">
    <property type="entry name" value="Peripla_BP_2"/>
    <property type="match status" value="1"/>
</dbReference>
<dbReference type="CDD" id="cd01146">
    <property type="entry name" value="FhuD"/>
    <property type="match status" value="1"/>
</dbReference>
<keyword evidence="8" id="KW-1185">Reference proteome</keyword>
<dbReference type="InterPro" id="IPR051313">
    <property type="entry name" value="Bact_iron-sidero_bind"/>
</dbReference>
<feature type="chain" id="PRO_5045584126" evidence="5">
    <location>
        <begin position="24"/>
        <end position="327"/>
    </location>
</feature>
<organism evidence="7 8">
    <name type="scientific">Saxibacter everestensis</name>
    <dbReference type="NCBI Taxonomy" id="2909229"/>
    <lineage>
        <taxon>Bacteria</taxon>
        <taxon>Bacillati</taxon>
        <taxon>Actinomycetota</taxon>
        <taxon>Actinomycetes</taxon>
        <taxon>Micrococcales</taxon>
        <taxon>Brevibacteriaceae</taxon>
        <taxon>Saxibacter</taxon>
    </lineage>
</organism>
<evidence type="ECO:0000313" key="8">
    <source>
        <dbReference type="Proteomes" id="UP001209083"/>
    </source>
</evidence>
<keyword evidence="4 5" id="KW-0732">Signal</keyword>
<reference evidence="7 8" key="1">
    <citation type="submission" date="2023-05" db="EMBL/GenBank/DDBJ databases">
        <title>Lithophilousrod everest ZFBP1038 complete genpme.</title>
        <authorList>
            <person name="Tian M."/>
        </authorList>
    </citation>
    <scope>NUCLEOTIDE SEQUENCE [LARGE SCALE GENOMIC DNA]</scope>
    <source>
        <strain evidence="7 8">ZFBP1038</strain>
    </source>
</reference>
<name>A0ABY8QYG0_9MICO</name>
<evidence type="ECO:0000256" key="1">
    <source>
        <dbReference type="ARBA" id="ARBA00004196"/>
    </source>
</evidence>
<proteinExistence type="inferred from homology"/>
<protein>
    <submittedName>
        <fullName evidence="7">Iron-siderophore ABC transporter substrate-binding protein</fullName>
    </submittedName>
</protein>
<comment type="similarity">
    <text evidence="2">Belongs to the bacterial solute-binding protein 8 family.</text>
</comment>
<dbReference type="InterPro" id="IPR002491">
    <property type="entry name" value="ABC_transptr_periplasmic_BD"/>
</dbReference>
<evidence type="ECO:0000256" key="3">
    <source>
        <dbReference type="ARBA" id="ARBA00022448"/>
    </source>
</evidence>
<dbReference type="PROSITE" id="PS51257">
    <property type="entry name" value="PROKAR_LIPOPROTEIN"/>
    <property type="match status" value="1"/>
</dbReference>
<dbReference type="RefSeq" id="WP_349640644.1">
    <property type="nucleotide sequence ID" value="NZ_CP090958.1"/>
</dbReference>
<evidence type="ECO:0000259" key="6">
    <source>
        <dbReference type="PROSITE" id="PS50983"/>
    </source>
</evidence>